<feature type="compositionally biased region" description="Polar residues" evidence="1">
    <location>
        <begin position="14"/>
        <end position="29"/>
    </location>
</feature>
<name>A0ABR3GVL7_9PEZI</name>
<dbReference type="Pfam" id="PF11720">
    <property type="entry name" value="Inhibitor_I78"/>
    <property type="match status" value="1"/>
</dbReference>
<protein>
    <submittedName>
        <fullName evidence="2">Uncharacterized protein</fullName>
    </submittedName>
</protein>
<evidence type="ECO:0000256" key="1">
    <source>
        <dbReference type="SAM" id="MobiDB-lite"/>
    </source>
</evidence>
<sequence length="100" mass="11204">MPNERNFTHLKGLQKTQQASPESESNMSSDLKKQWEEKLVGKKIIDDSSSPGSISTFTKRDLPDKHRVVSPGAMMTRDFHPDRLNVYVGEDGVCSHVTMG</sequence>
<evidence type="ECO:0000313" key="2">
    <source>
        <dbReference type="EMBL" id="KAL0639952.1"/>
    </source>
</evidence>
<dbReference type="PANTHER" id="PTHR39600">
    <property type="entry name" value="PEPTIDASE INHIBITOR I78 FAMILY PROTEIN"/>
    <property type="match status" value="1"/>
</dbReference>
<dbReference type="Gene3D" id="3.30.10.10">
    <property type="entry name" value="Trypsin Inhibitor V, subunit A"/>
    <property type="match status" value="1"/>
</dbReference>
<comment type="caution">
    <text evidence="2">The sequence shown here is derived from an EMBL/GenBank/DDBJ whole genome shotgun (WGS) entry which is preliminary data.</text>
</comment>
<dbReference type="EMBL" id="JBBBZM010000007">
    <property type="protein sequence ID" value="KAL0639952.1"/>
    <property type="molecule type" value="Genomic_DNA"/>
</dbReference>
<reference evidence="2 3" key="1">
    <citation type="submission" date="2024-02" db="EMBL/GenBank/DDBJ databases">
        <title>Discinaceae phylogenomics.</title>
        <authorList>
            <person name="Dirks A.C."/>
            <person name="James T.Y."/>
        </authorList>
    </citation>
    <scope>NUCLEOTIDE SEQUENCE [LARGE SCALE GENOMIC DNA]</scope>
    <source>
        <strain evidence="2 3">ACD0624</strain>
    </source>
</reference>
<organism evidence="2 3">
    <name type="scientific">Discina gigas</name>
    <dbReference type="NCBI Taxonomy" id="1032678"/>
    <lineage>
        <taxon>Eukaryota</taxon>
        <taxon>Fungi</taxon>
        <taxon>Dikarya</taxon>
        <taxon>Ascomycota</taxon>
        <taxon>Pezizomycotina</taxon>
        <taxon>Pezizomycetes</taxon>
        <taxon>Pezizales</taxon>
        <taxon>Discinaceae</taxon>
        <taxon>Discina</taxon>
    </lineage>
</organism>
<keyword evidence="3" id="KW-1185">Reference proteome</keyword>
<dbReference type="PANTHER" id="PTHR39600:SF1">
    <property type="entry name" value="PEPTIDASE INHIBITOR I78 FAMILY PROTEIN"/>
    <property type="match status" value="1"/>
</dbReference>
<dbReference type="InterPro" id="IPR021719">
    <property type="entry name" value="Prot_inh_I78"/>
</dbReference>
<accession>A0ABR3GVL7</accession>
<feature type="region of interest" description="Disordered" evidence="1">
    <location>
        <begin position="1"/>
        <end position="33"/>
    </location>
</feature>
<gene>
    <name evidence="2" type="ORF">Q9L58_001044</name>
</gene>
<evidence type="ECO:0000313" key="3">
    <source>
        <dbReference type="Proteomes" id="UP001447188"/>
    </source>
</evidence>
<dbReference type="Proteomes" id="UP001447188">
    <property type="component" value="Unassembled WGS sequence"/>
</dbReference>
<proteinExistence type="predicted"/>